<sequence length="308" mass="35421">MRHAQNRDKQTIAAFRRHVEQFDIEACNICDQLFCEKDLLKHPVQSTDETVLKHRDRKGRSVHTRFFVRGQACTSCKACRVAIDSGKLPETAKLNLVEDCLIQLVRPVQHTFYMSDNTGRPTPFKGTKGRLVLLPVPLEPTINDVAEILRLPSTANLTILNSHYVEVEINEQFKLGVNDVSLKFASGIEPRNLVAGGRREHLLSQDYFVVHRKFARAEKYMTFMYGLSVKEVIQKPLAINCRISKHHLTVEKMKNILTSKGEKLQQLTSYNLQELRGTKPYWDNVRLDLRARITVYEPSTFFEILNPC</sequence>
<organism evidence="1 2">
    <name type="scientific">Steinernema carpocapsae</name>
    <name type="common">Entomopathogenic nematode</name>
    <dbReference type="NCBI Taxonomy" id="34508"/>
    <lineage>
        <taxon>Eukaryota</taxon>
        <taxon>Metazoa</taxon>
        <taxon>Ecdysozoa</taxon>
        <taxon>Nematoda</taxon>
        <taxon>Chromadorea</taxon>
        <taxon>Rhabditida</taxon>
        <taxon>Tylenchina</taxon>
        <taxon>Panagrolaimomorpha</taxon>
        <taxon>Strongyloidoidea</taxon>
        <taxon>Steinernematidae</taxon>
        <taxon>Steinernema</taxon>
    </lineage>
</organism>
<reference evidence="1 2" key="1">
    <citation type="journal article" date="2015" name="Genome Biol.">
        <title>Comparative genomics of Steinernema reveals deeply conserved gene regulatory networks.</title>
        <authorList>
            <person name="Dillman A.R."/>
            <person name="Macchietto M."/>
            <person name="Porter C.F."/>
            <person name="Rogers A."/>
            <person name="Williams B."/>
            <person name="Antoshechkin I."/>
            <person name="Lee M.M."/>
            <person name="Goodwin Z."/>
            <person name="Lu X."/>
            <person name="Lewis E.E."/>
            <person name="Goodrich-Blair H."/>
            <person name="Stock S.P."/>
            <person name="Adams B.J."/>
            <person name="Sternberg P.W."/>
            <person name="Mortazavi A."/>
        </authorList>
    </citation>
    <scope>NUCLEOTIDE SEQUENCE [LARGE SCALE GENOMIC DNA]</scope>
    <source>
        <strain evidence="1 2">ALL</strain>
    </source>
</reference>
<dbReference type="Proteomes" id="UP000298663">
    <property type="component" value="Unassembled WGS sequence"/>
</dbReference>
<gene>
    <name evidence="1" type="ORF">L596_024539</name>
</gene>
<reference evidence="1 2" key="2">
    <citation type="journal article" date="2019" name="G3 (Bethesda)">
        <title>Hybrid Assembly of the Genome of the Entomopathogenic Nematode Steinernema carpocapsae Identifies the X-Chromosome.</title>
        <authorList>
            <person name="Serra L."/>
            <person name="Macchietto M."/>
            <person name="Macias-Munoz A."/>
            <person name="McGill C.J."/>
            <person name="Rodriguez I.M."/>
            <person name="Rodriguez B."/>
            <person name="Murad R."/>
            <person name="Mortazavi A."/>
        </authorList>
    </citation>
    <scope>NUCLEOTIDE SEQUENCE [LARGE SCALE GENOMIC DNA]</scope>
    <source>
        <strain evidence="1 2">ALL</strain>
    </source>
</reference>
<dbReference type="AlphaFoldDB" id="A0A4V5ZZS9"/>
<keyword evidence="2" id="KW-1185">Reference proteome</keyword>
<accession>A0A4V5ZZS9</accession>
<protein>
    <submittedName>
        <fullName evidence="1">Uncharacterized protein</fullName>
    </submittedName>
</protein>
<comment type="caution">
    <text evidence="1">The sequence shown here is derived from an EMBL/GenBank/DDBJ whole genome shotgun (WGS) entry which is preliminary data.</text>
</comment>
<evidence type="ECO:0000313" key="1">
    <source>
        <dbReference type="EMBL" id="TKR68575.1"/>
    </source>
</evidence>
<name>A0A4V5ZZS9_STECR</name>
<proteinExistence type="predicted"/>
<dbReference type="EMBL" id="AZBU02000008">
    <property type="protein sequence ID" value="TKR68575.1"/>
    <property type="molecule type" value="Genomic_DNA"/>
</dbReference>
<evidence type="ECO:0000313" key="2">
    <source>
        <dbReference type="Proteomes" id="UP000298663"/>
    </source>
</evidence>